<dbReference type="SUPFAM" id="SSF56112">
    <property type="entry name" value="Protein kinase-like (PK-like)"/>
    <property type="match status" value="1"/>
</dbReference>
<evidence type="ECO:0000256" key="13">
    <source>
        <dbReference type="SAM" id="MobiDB-lite"/>
    </source>
</evidence>
<feature type="compositionally biased region" description="Polar residues" evidence="13">
    <location>
        <begin position="832"/>
        <end position="846"/>
    </location>
</feature>
<proteinExistence type="inferred from homology"/>
<dbReference type="PROSITE" id="PS00107">
    <property type="entry name" value="PROTEIN_KINASE_ATP"/>
    <property type="match status" value="1"/>
</dbReference>
<dbReference type="Gene3D" id="1.10.510.10">
    <property type="entry name" value="Transferase(Phosphotransferase) domain 1"/>
    <property type="match status" value="1"/>
</dbReference>
<feature type="compositionally biased region" description="Low complexity" evidence="13">
    <location>
        <begin position="1078"/>
        <end position="1087"/>
    </location>
</feature>
<evidence type="ECO:0000259" key="14">
    <source>
        <dbReference type="PROSITE" id="PS50011"/>
    </source>
</evidence>
<keyword evidence="6" id="KW-0808">Transferase</keyword>
<feature type="region of interest" description="Disordered" evidence="13">
    <location>
        <begin position="647"/>
        <end position="780"/>
    </location>
</feature>
<evidence type="ECO:0000313" key="16">
    <source>
        <dbReference type="Proteomes" id="UP000236290"/>
    </source>
</evidence>
<accession>A0A2K0UQP4</accession>
<dbReference type="PANTHER" id="PTHR24346">
    <property type="entry name" value="MAP/MICROTUBULE AFFINITY-REGULATING KINASE"/>
    <property type="match status" value="1"/>
</dbReference>
<dbReference type="GO" id="GO:0035556">
    <property type="term" value="P:intracellular signal transduction"/>
    <property type="evidence" value="ECO:0007669"/>
    <property type="project" value="TreeGrafter"/>
</dbReference>
<evidence type="ECO:0000256" key="7">
    <source>
        <dbReference type="ARBA" id="ARBA00022741"/>
    </source>
</evidence>
<dbReference type="FunFam" id="1.10.510.10:FF:000394">
    <property type="entry name" value="Serine/threonine-protein kinase HSL1"/>
    <property type="match status" value="1"/>
</dbReference>
<keyword evidence="4" id="KW-0723">Serine/threonine-protein kinase</keyword>
<dbReference type="PROSITE" id="PS00108">
    <property type="entry name" value="PROTEIN_KINASE_ST"/>
    <property type="match status" value="1"/>
</dbReference>
<feature type="binding site" evidence="12">
    <location>
        <position position="239"/>
    </location>
    <ligand>
        <name>ATP</name>
        <dbReference type="ChEBI" id="CHEBI:30616"/>
    </ligand>
</feature>
<gene>
    <name evidence="15" type="ORF">THARTR1_00125</name>
</gene>
<evidence type="ECO:0000256" key="8">
    <source>
        <dbReference type="ARBA" id="ARBA00022777"/>
    </source>
</evidence>
<keyword evidence="5" id="KW-0597">Phosphoprotein</keyword>
<dbReference type="InterPro" id="IPR008271">
    <property type="entry name" value="Ser/Thr_kinase_AS"/>
</dbReference>
<evidence type="ECO:0000256" key="3">
    <source>
        <dbReference type="ARBA" id="ARBA00012513"/>
    </source>
</evidence>
<dbReference type="InterPro" id="IPR043024">
    <property type="entry name" value="KA1_sf_fungal"/>
</dbReference>
<dbReference type="GO" id="GO:0005940">
    <property type="term" value="C:septin ring"/>
    <property type="evidence" value="ECO:0007669"/>
    <property type="project" value="UniProtKB-ARBA"/>
</dbReference>
<evidence type="ECO:0000256" key="1">
    <source>
        <dbReference type="ARBA" id="ARBA00004266"/>
    </source>
</evidence>
<feature type="region of interest" description="Disordered" evidence="13">
    <location>
        <begin position="1062"/>
        <end position="1087"/>
    </location>
</feature>
<comment type="catalytic activity">
    <reaction evidence="10">
        <text>L-threonyl-[protein] + ATP = O-phospho-L-threonyl-[protein] + ADP + H(+)</text>
        <dbReference type="Rhea" id="RHEA:46608"/>
        <dbReference type="Rhea" id="RHEA-COMP:11060"/>
        <dbReference type="Rhea" id="RHEA-COMP:11605"/>
        <dbReference type="ChEBI" id="CHEBI:15378"/>
        <dbReference type="ChEBI" id="CHEBI:30013"/>
        <dbReference type="ChEBI" id="CHEBI:30616"/>
        <dbReference type="ChEBI" id="CHEBI:61977"/>
        <dbReference type="ChEBI" id="CHEBI:456216"/>
        <dbReference type="EC" id="2.7.11.1"/>
    </reaction>
</comment>
<evidence type="ECO:0000256" key="2">
    <source>
        <dbReference type="ARBA" id="ARBA00010791"/>
    </source>
</evidence>
<dbReference type="Proteomes" id="UP000236290">
    <property type="component" value="Unassembled WGS sequence"/>
</dbReference>
<feature type="region of interest" description="Disordered" evidence="13">
    <location>
        <begin position="818"/>
        <end position="886"/>
    </location>
</feature>
<feature type="domain" description="Protein kinase" evidence="14">
    <location>
        <begin position="210"/>
        <end position="485"/>
    </location>
</feature>
<comment type="caution">
    <text evidence="15">The sequence shown here is derived from an EMBL/GenBank/DDBJ whole genome shotgun (WGS) entry which is preliminary data.</text>
</comment>
<evidence type="ECO:0000256" key="5">
    <source>
        <dbReference type="ARBA" id="ARBA00022553"/>
    </source>
</evidence>
<feature type="compositionally biased region" description="Polar residues" evidence="13">
    <location>
        <begin position="730"/>
        <end position="752"/>
    </location>
</feature>
<dbReference type="GO" id="GO:0004674">
    <property type="term" value="F:protein serine/threonine kinase activity"/>
    <property type="evidence" value="ECO:0007669"/>
    <property type="project" value="UniProtKB-KW"/>
</dbReference>
<organism evidence="15 16">
    <name type="scientific">Trichoderma harzianum</name>
    <name type="common">Hypocrea lixii</name>
    <dbReference type="NCBI Taxonomy" id="5544"/>
    <lineage>
        <taxon>Eukaryota</taxon>
        <taxon>Fungi</taxon>
        <taxon>Dikarya</taxon>
        <taxon>Ascomycota</taxon>
        <taxon>Pezizomycotina</taxon>
        <taxon>Sordariomycetes</taxon>
        <taxon>Hypocreomycetidae</taxon>
        <taxon>Hypocreales</taxon>
        <taxon>Hypocreaceae</taxon>
        <taxon>Trichoderma</taxon>
    </lineage>
</organism>
<dbReference type="InterPro" id="IPR000719">
    <property type="entry name" value="Prot_kinase_dom"/>
</dbReference>
<dbReference type="Pfam" id="PF00069">
    <property type="entry name" value="Pkinase"/>
    <property type="match status" value="1"/>
</dbReference>
<dbReference type="InterPro" id="IPR031850">
    <property type="entry name" value="Fungal_KA1_dom"/>
</dbReference>
<name>A0A2K0UQP4_TRIHA</name>
<dbReference type="EC" id="2.7.11.1" evidence="3"/>
<dbReference type="GO" id="GO:0005524">
    <property type="term" value="F:ATP binding"/>
    <property type="evidence" value="ECO:0007669"/>
    <property type="project" value="UniProtKB-UniRule"/>
</dbReference>
<evidence type="ECO:0000256" key="12">
    <source>
        <dbReference type="PROSITE-ProRule" id="PRU10141"/>
    </source>
</evidence>
<evidence type="ECO:0000256" key="4">
    <source>
        <dbReference type="ARBA" id="ARBA00022527"/>
    </source>
</evidence>
<dbReference type="EMBL" id="MTYI01000004">
    <property type="protein sequence ID" value="PNP60101.1"/>
    <property type="molecule type" value="Genomic_DNA"/>
</dbReference>
<dbReference type="PROSITE" id="PS50011">
    <property type="entry name" value="PROTEIN_KINASE_DOM"/>
    <property type="match status" value="1"/>
</dbReference>
<dbReference type="PANTHER" id="PTHR24346:SF110">
    <property type="entry name" value="NON-SPECIFIC SERINE_THREONINE PROTEIN KINASE"/>
    <property type="match status" value="1"/>
</dbReference>
<dbReference type="GO" id="GO:0005935">
    <property type="term" value="C:cellular bud neck"/>
    <property type="evidence" value="ECO:0007669"/>
    <property type="project" value="UniProtKB-SubCell"/>
</dbReference>
<dbReference type="SMART" id="SM00220">
    <property type="entry name" value="S_TKc"/>
    <property type="match status" value="1"/>
</dbReference>
<evidence type="ECO:0000256" key="11">
    <source>
        <dbReference type="ARBA" id="ARBA00048679"/>
    </source>
</evidence>
<keyword evidence="8" id="KW-0418">Kinase</keyword>
<dbReference type="Pfam" id="PF16797">
    <property type="entry name" value="Fungal_KA1"/>
    <property type="match status" value="1"/>
</dbReference>
<evidence type="ECO:0000256" key="10">
    <source>
        <dbReference type="ARBA" id="ARBA00047899"/>
    </source>
</evidence>
<feature type="compositionally biased region" description="Polar residues" evidence="13">
    <location>
        <begin position="1112"/>
        <end position="1123"/>
    </location>
</feature>
<evidence type="ECO:0000256" key="9">
    <source>
        <dbReference type="ARBA" id="ARBA00022840"/>
    </source>
</evidence>
<dbReference type="Gene3D" id="3.30.310.220">
    <property type="entry name" value="Fungal kinase associated-1 domain"/>
    <property type="match status" value="1"/>
</dbReference>
<feature type="compositionally biased region" description="Low complexity" evidence="13">
    <location>
        <begin position="687"/>
        <end position="702"/>
    </location>
</feature>
<dbReference type="OrthoDB" id="504170at2759"/>
<feature type="compositionally biased region" description="Polar residues" evidence="13">
    <location>
        <begin position="869"/>
        <end position="886"/>
    </location>
</feature>
<keyword evidence="9 12" id="KW-0067">ATP-binding</keyword>
<dbReference type="InterPro" id="IPR011009">
    <property type="entry name" value="Kinase-like_dom_sf"/>
</dbReference>
<evidence type="ECO:0000256" key="6">
    <source>
        <dbReference type="ARBA" id="ARBA00022679"/>
    </source>
</evidence>
<comment type="subcellular location">
    <subcellularLocation>
        <location evidence="1">Bud neck</location>
    </subcellularLocation>
</comment>
<keyword evidence="7 12" id="KW-0547">Nucleotide-binding</keyword>
<comment type="similarity">
    <text evidence="2">Belongs to the protein kinase superfamily. CAMK Ser/Thr protein kinase family. NIM1 subfamily.</text>
</comment>
<evidence type="ECO:0000313" key="15">
    <source>
        <dbReference type="EMBL" id="PNP60101.1"/>
    </source>
</evidence>
<dbReference type="InterPro" id="IPR017441">
    <property type="entry name" value="Protein_kinase_ATP_BS"/>
</dbReference>
<reference evidence="15 16" key="1">
    <citation type="submission" date="2017-02" db="EMBL/GenBank/DDBJ databases">
        <title>Genomes of Trichoderma spp. with biocontrol activity.</title>
        <authorList>
            <person name="Gardiner D."/>
            <person name="Kazan K."/>
            <person name="Vos C."/>
            <person name="Harvey P."/>
        </authorList>
    </citation>
    <scope>NUCLEOTIDE SEQUENCE [LARGE SCALE GENOMIC DNA]</scope>
    <source>
        <strain evidence="15 16">Tr1</strain>
    </source>
</reference>
<comment type="catalytic activity">
    <reaction evidence="11">
        <text>L-seryl-[protein] + ATP = O-phospho-L-seryl-[protein] + ADP + H(+)</text>
        <dbReference type="Rhea" id="RHEA:17989"/>
        <dbReference type="Rhea" id="RHEA-COMP:9863"/>
        <dbReference type="Rhea" id="RHEA-COMP:11604"/>
        <dbReference type="ChEBI" id="CHEBI:15378"/>
        <dbReference type="ChEBI" id="CHEBI:29999"/>
        <dbReference type="ChEBI" id="CHEBI:30616"/>
        <dbReference type="ChEBI" id="CHEBI:83421"/>
        <dbReference type="ChEBI" id="CHEBI:456216"/>
        <dbReference type="EC" id="2.7.11.1"/>
    </reaction>
</comment>
<feature type="region of interest" description="Disordered" evidence="13">
    <location>
        <begin position="1112"/>
        <end position="1140"/>
    </location>
</feature>
<sequence length="1281" mass="144384">MHRDKSSIRSDCRVRQTAQLHVPTKGMTRACFDPNSSAGPLPLPLWLLASCSAPTERPPLAEVDAAFLVSGQLRLTSWHAFRGPLLADFEYYVLILLQRAAITMVEYTPKARAPLAETTNRLNVPVPAPNHQGQKARYSQSGATQYNSYHSHQNMQPEPRRQAVAYSAYAPAVQKTQQSAEAVKRLSQASYASTSSSQSRKNYKTHIGPWQLGKTLGKGSSARVRLCRHNITKQLAAVKIVNRRMAYLVQDSSLAALSKWDSSLPEVNGEMRVPVSIEREVAILKLIEHPNIMKLYDIWENRSEIYLILEYIDQGDLFTFINTKGRLSEEVAVYFFRQMISAIAYCHSFNVCHRDLKPENILITADLQIKIADFGMAALHQSNTHRLATACGSPHYAAPELLKNRQYRGDKADIWSMGVILYAMLSATLPFDDPDLRVMMNKTKKGQYKMPEFLTPEAEDLIDRMLQVNPDHRITMKQIWQHLLIQKYNYLDDFGQNTGQPPDTRKGFQYAPIPPHQIDPQLLRQLRSLWHMSSDDELERKLSCKEPNDQKAFYWLLYNYREQQLEDFKPELSHSMSDYHHLKPNSWKKRVSTCEFSQPRANGHGRSISRFTVISTTAETEDGTVQSYDPYRGSRMLKACGSQASHARITVHRDGETLQASQSTRKRSGSNSTRRGRASSMRAHTGRSQSSRGSMSSLRSNRQGTPQTHGSGLRHKRGVDFSHMRKRSASAAQVQRGSRTDSMTTMNGTPQHQVPLRPRSPTPDMPQLPDGTYPKAKGGPVSKDASLLFNEELRHFSNNIAKDCDDAFRSSLIQDDSFSGSVADVERKQRDSTPLSFTIDTPSEATAPTEFSGKSWSSRPLPPIPSENGFLSQQTTAVNSRSASRATNNDTLVDEINRLAFPLLFSNQPDRRIVSAPAYGQTSRRTGTLPCISENPGVSTVNVDKPRIVSAPPYTPPKKASRPMSGVEYLNQVENSIRVVASPTALSPVKIPEPLNVRKKSTKEGLGQPLQHQREQKEDMVRNYEQYAQDTSQPGISSPVKKKKSWFKRSFKLDTDGETLVESKDGKQRTVSCETRHSSSTSTTATSAKKRNFSFPFWKSNRHRDSAMINEGDTSQHQESATTKADGKEQGLQKSSSGSSRNIEVKQNWLTRLFRVKPATGYICMNLSRKRTRQEVSTLLRKWRKYGIMDIQVDKERNIVFARVGAENCLNLKPVAFAAEVMTVIEHGKKQQLSIIRFTQERGAASSFHRVVDTMRIVFTDRNLVVKDPSKQKMMIKTLNS</sequence>
<dbReference type="CDD" id="cd14081">
    <property type="entry name" value="STKc_BRSK1_2"/>
    <property type="match status" value="1"/>
</dbReference>
<protein>
    <recommendedName>
        <fullName evidence="3">non-specific serine/threonine protein kinase</fullName>
        <ecNumber evidence="3">2.7.11.1</ecNumber>
    </recommendedName>
</protein>
<feature type="compositionally biased region" description="Polar residues" evidence="13">
    <location>
        <begin position="658"/>
        <end position="673"/>
    </location>
</feature>